<feature type="domain" description="SH3" evidence="16">
    <location>
        <begin position="310"/>
        <end position="372"/>
    </location>
</feature>
<dbReference type="InterPro" id="IPR049437">
    <property type="entry name" value="tRNA-synt_1c_C2"/>
</dbReference>
<evidence type="ECO:0000256" key="4">
    <source>
        <dbReference type="ARBA" id="ARBA00022490"/>
    </source>
</evidence>
<dbReference type="InterPro" id="IPR020056">
    <property type="entry name" value="Rbsml_bL25/Gln-tRNA_synth_N"/>
</dbReference>
<dbReference type="FunFam" id="3.90.800.10:FF:000001">
    <property type="entry name" value="Glutamine--tRNA ligase"/>
    <property type="match status" value="1"/>
</dbReference>
<feature type="compositionally biased region" description="Polar residues" evidence="14">
    <location>
        <begin position="964"/>
        <end position="989"/>
    </location>
</feature>
<evidence type="ECO:0000256" key="3">
    <source>
        <dbReference type="ARBA" id="ARBA00022443"/>
    </source>
</evidence>
<dbReference type="FunFam" id="2.30.30.40:FF:000168">
    <property type="entry name" value="SH3 domain protein (Cyk3)"/>
    <property type="match status" value="1"/>
</dbReference>
<organism evidence="17 18">
    <name type="scientific">Stemphylium lycopersici</name>
    <name type="common">Tomato gray leaf spot disease fungus</name>
    <name type="synonym">Thyrospora lycopersici</name>
    <dbReference type="NCBI Taxonomy" id="183478"/>
    <lineage>
        <taxon>Eukaryota</taxon>
        <taxon>Fungi</taxon>
        <taxon>Dikarya</taxon>
        <taxon>Ascomycota</taxon>
        <taxon>Pezizomycotina</taxon>
        <taxon>Dothideomycetes</taxon>
        <taxon>Pleosporomycetidae</taxon>
        <taxon>Pleosporales</taxon>
        <taxon>Pleosporineae</taxon>
        <taxon>Pleosporaceae</taxon>
        <taxon>Stemphylium</taxon>
    </lineage>
</organism>
<dbReference type="GO" id="GO:0008810">
    <property type="term" value="F:cellulase activity"/>
    <property type="evidence" value="ECO:0007669"/>
    <property type="project" value="UniProtKB-UniRule"/>
</dbReference>
<dbReference type="InterPro" id="IPR056409">
    <property type="entry name" value="Ig_CYK3_C"/>
</dbReference>
<feature type="compositionally biased region" description="Pro residues" evidence="14">
    <location>
        <begin position="578"/>
        <end position="597"/>
    </location>
</feature>
<name>A0A364N092_STELY</name>
<keyword evidence="10 17" id="KW-0030">Aminoacyl-tRNA synthetase</keyword>
<keyword evidence="13" id="KW-0624">Polysaccharide degradation</keyword>
<dbReference type="GO" id="GO:0030248">
    <property type="term" value="F:cellulose binding"/>
    <property type="evidence" value="ECO:0007669"/>
    <property type="project" value="UniProtKB-UniRule"/>
</dbReference>
<dbReference type="GO" id="GO:0005576">
    <property type="term" value="C:extracellular region"/>
    <property type="evidence" value="ECO:0007669"/>
    <property type="project" value="UniProtKB-SubCell"/>
</dbReference>
<evidence type="ECO:0000256" key="15">
    <source>
        <dbReference type="SAM" id="SignalP"/>
    </source>
</evidence>
<keyword evidence="8" id="KW-0067">ATP-binding</keyword>
<dbReference type="FunFam" id="2.40.240.10:FF:000004">
    <property type="entry name" value="Glutamyl-tRNA synthetase, cytoplasmic"/>
    <property type="match status" value="1"/>
</dbReference>
<dbReference type="Gene3D" id="3.10.620.30">
    <property type="match status" value="1"/>
</dbReference>
<dbReference type="EC" id="1.14.99.56" evidence="13"/>
<dbReference type="InterPro" id="IPR020059">
    <property type="entry name" value="Glu/Gln-tRNA-synth_Ib_codon-bd"/>
</dbReference>
<dbReference type="InterPro" id="IPR005103">
    <property type="entry name" value="AA9_LPMO"/>
</dbReference>
<gene>
    <name evidence="17" type="ORF">DDE83_006105</name>
</gene>
<dbReference type="PROSITE" id="PS50002">
    <property type="entry name" value="SH3"/>
    <property type="match status" value="1"/>
</dbReference>
<feature type="compositionally biased region" description="Polar residues" evidence="14">
    <location>
        <begin position="729"/>
        <end position="753"/>
    </location>
</feature>
<evidence type="ECO:0000313" key="18">
    <source>
        <dbReference type="Proteomes" id="UP000249619"/>
    </source>
</evidence>
<dbReference type="FunFam" id="3.40.50.620:FF:000037">
    <property type="entry name" value="Glutamine--tRNA ligase cytoplasmic"/>
    <property type="match status" value="1"/>
</dbReference>
<feature type="chain" id="PRO_5016719476" description="AA9 family lytic polysaccharide monooxygenase" evidence="15">
    <location>
        <begin position="18"/>
        <end position="2276"/>
    </location>
</feature>
<comment type="function">
    <text evidence="13">Lytic polysaccharide monooxygenase (LMPO) that depolymerizes crystalline and amorphous polysaccharides via the oxidation of scissile alpha- or beta-(1-4)-glycosidic bonds, yielding C1 and/or C4 oxidation products. Catalysis by LPMOs requires the reduction of the active-site copper from Cu(II) to Cu(I) by a reducing agent and H(2)O(2) or O(2) as a cosubstrate.</text>
</comment>
<accession>A0A364N092</accession>
<feature type="signal peptide" evidence="15">
    <location>
        <begin position="1"/>
        <end position="17"/>
    </location>
</feature>
<feature type="region of interest" description="Disordered" evidence="14">
    <location>
        <begin position="1512"/>
        <end position="1579"/>
    </location>
</feature>
<reference evidence="18" key="1">
    <citation type="submission" date="2018-05" db="EMBL/GenBank/DDBJ databases">
        <title>Draft genome sequence of Stemphylium lycopersici strain CIDEFI 213.</title>
        <authorList>
            <person name="Medina R."/>
            <person name="Franco M.E.E."/>
            <person name="Lucentini C.G."/>
            <person name="Saparrat M.C.N."/>
            <person name="Balatti P.A."/>
        </authorList>
    </citation>
    <scope>NUCLEOTIDE SEQUENCE [LARGE SCALE GENOMIC DNA]</scope>
    <source>
        <strain evidence="18">CIDEFI 213</strain>
    </source>
</reference>
<feature type="compositionally biased region" description="Polar residues" evidence="14">
    <location>
        <begin position="654"/>
        <end position="664"/>
    </location>
</feature>
<proteinExistence type="inferred from homology"/>
<dbReference type="Gene3D" id="1.10.1160.10">
    <property type="entry name" value="Glutamyl-trna Synthetase, Domain 2"/>
    <property type="match status" value="1"/>
</dbReference>
<feature type="compositionally biased region" description="Polar residues" evidence="14">
    <location>
        <begin position="1017"/>
        <end position="1030"/>
    </location>
</feature>
<dbReference type="PRINTS" id="PR00987">
    <property type="entry name" value="TRNASYNTHGLU"/>
</dbReference>
<dbReference type="InterPro" id="IPR020061">
    <property type="entry name" value="Glu_tRNA_lig_a-bdl"/>
</dbReference>
<comment type="similarity">
    <text evidence="2">Belongs to the class-I aminoacyl-tRNA synthetase family. Glutamate--tRNA ligase type 2 subfamily.</text>
</comment>
<dbReference type="Pfam" id="PF03443">
    <property type="entry name" value="AA9"/>
    <property type="match status" value="1"/>
</dbReference>
<evidence type="ECO:0000313" key="17">
    <source>
        <dbReference type="EMBL" id="RAR08188.1"/>
    </source>
</evidence>
<dbReference type="InterPro" id="IPR001412">
    <property type="entry name" value="aa-tRNA-synth_I_CS"/>
</dbReference>
<evidence type="ECO:0000256" key="1">
    <source>
        <dbReference type="ARBA" id="ARBA00004496"/>
    </source>
</evidence>
<dbReference type="PANTHER" id="PTHR43097:SF5">
    <property type="entry name" value="GLUTAMATE--TRNA LIGASE"/>
    <property type="match status" value="1"/>
</dbReference>
<dbReference type="STRING" id="183478.A0A364N092"/>
<feature type="compositionally biased region" description="Basic and acidic residues" evidence="14">
    <location>
        <begin position="1729"/>
        <end position="1746"/>
    </location>
</feature>
<feature type="compositionally biased region" description="Pro residues" evidence="14">
    <location>
        <begin position="679"/>
        <end position="689"/>
    </location>
</feature>
<dbReference type="InterPro" id="IPR001452">
    <property type="entry name" value="SH3_domain"/>
</dbReference>
<dbReference type="PANTHER" id="PTHR43097">
    <property type="entry name" value="GLUTAMINE-TRNA LIGASE"/>
    <property type="match status" value="1"/>
</dbReference>
<keyword evidence="9" id="KW-0648">Protein biosynthesis</keyword>
<feature type="compositionally biased region" description="Polar residues" evidence="14">
    <location>
        <begin position="906"/>
        <end position="920"/>
    </location>
</feature>
<comment type="caution">
    <text evidence="17">The sequence shown here is derived from an EMBL/GenBank/DDBJ whole genome shotgun (WGS) entry which is preliminary data.</text>
</comment>
<dbReference type="Gene3D" id="2.30.30.40">
    <property type="entry name" value="SH3 Domains"/>
    <property type="match status" value="1"/>
</dbReference>
<comment type="domain">
    <text evidence="13">Has a modular structure: an endo-beta-1,4-glucanase catalytic module at the N-terminus, a linker rich in serines and threonines, and a C-terminal carbohydrate-binding module (CBM).</text>
</comment>
<evidence type="ECO:0000256" key="7">
    <source>
        <dbReference type="ARBA" id="ARBA00022741"/>
    </source>
</evidence>
<feature type="compositionally biased region" description="Low complexity" evidence="14">
    <location>
        <begin position="1032"/>
        <end position="1053"/>
    </location>
</feature>
<feature type="region of interest" description="Disordered" evidence="14">
    <location>
        <begin position="881"/>
        <end position="920"/>
    </location>
</feature>
<sequence length="2276" mass="250764">MKTGAFLALLAPMAANAHYIMNQLIVDGQAIGGDYAYARKNSNSYMPSFPNEVINSPDLRCNKGAVAGNTATYTVKAGSKLGFKLFNNEKIEHPGPGFVYVSKAPGKVADYDGSGDWVKVMESGLINPSQPGVDTAWESWQKDRLEWTIQENLPAGEYLVRVEHIAIHEGHVGKAQFYMECFQLNIESSGTGNPSPTAKIPGIYSANDAGIAFNKWNNPTSYEMPGPKMWNGHPGPICTPHSHARSEMSRTAWPTRWAPSGERPALTFCAILAMDSASATRSVAGQPRTNTTTSTTTIPSMAVGQALPTRFPCWCKAVYSWGGETKRDLGFIEGDLIEVLNAGDGSWWMGRLKRDRRMVGLFPSNFVELLSEDYQPWARQGSGGSMSRQNSAQEQPKPAPQKQKSMFRKPFTAYAAAGAPNPAAAARERLKAGGINSPHGSVGKKSPYSSMKRSSTESRESPPAPATRGPSNLRAVSPRPPSKRPPVARAVSPAPPARQTSHIRASSPAPPANYQYPPRAVSPAPPARRGSYIRAHSPAPPPPQQQQQQQQPPYQYQPRGVSPAPPVQRQYYARAASPAPPPQPAYDPYRAPSPIPPVQYQQHSRAVSPAPSFQYRAYDRGPSPAPSFQERSRAVSPAPSIQYRAFDRGPSPSPYQYQLDQSRGPSPAPYEDEVEEPIDSPPPPPPPPHRVTYAPSRSPSPAPPSHNGYHTPEPPSPDPRSHGGHFTPSPLTNAMNDVMSSLQDMTTTRSNESPEMAPSPSNPWSPEAFDQVYQASAQKVRAQSAVDQDDDDDDDGPPDVNNYMQRMESRLRRMQQQGNKSHEMFIDNEQGPTVPLKTKASLHRPGSSMGGLEQEVERKGSKLLQHRKSAYDVGRNALGRTFTSKTNSTTTTTTTNTTHTSNSTNRSLMSGHSATNMSATSAGSYYRKKFGKDRPKSVMNTKDTASKGYGFDDGRPETPFTGVTYHSSHASQSRPGSSDQQQAGTSTPATDDPDPLGGLRQPKAKRSGFFRKMIDTAKTQAANARSTIDTISRPGSRAASRAAGRSASRAASRMDSTEQTSIEGGLAAQPANSSRDMGLGTVDWVQVRRDINRSNSLSQNERAERVERCQMMDYPVLNPIDILYESAEGDEGLDGLPITDPTDFAACPLAHVDKSARFVNSIPLGTNPATLAQGYVCRPYRSDIQRLRAIFTWVSERISWEEDFEGKMDPRHVLQSKRGCSEEIAMVVAEMCASVGMHAEVVRGYLKTPGEPLDLECIARPNHFWNAVIVEGEWRVMDCSLAGPTHPKRIHYSTAGSSAAESWYFLARPLEICYSHVPLLPEQQHICPPQPHEVLMALPCATPTYFKHGLNVVNFDTSLLNLENLEMAHVHVDVPEDVECVAEVEARCYSQDMDGDVFESGDIVKKPALAQAEWYGGQKRYTVKALLPSDGGQGVLKIYAGPRGLMHSNKLNPHNLAIGLPMTHSGTNPPYSFLTLHPTPHAQRHDLYVAQPQCASLALNNTFVFCVRQHPSSVTKSPEPSPAMHGRASPNPFARPASAMSMQSISATGSNYTNPSQASSGSAGSSSSKPAKLAVQTPSGKIIRLTRKSEHMSGTNDADGSTWETVIKIGEKGTWRGLPPSPKETSTTANMDAAIAEWQTRAEALKPLNLKQIEPQLLELDAHLTLRSHIFGYTISDADTTVWKTIRENRVAHAFVKQDLMKSLCRWFRYIEEAYPQSVVVVSGGQGKEGAKGKKEGGKKEGKNDDANYDIGLQDVGDGTGIVTRFPPEPSGYLHIGHAKAALLNDYFAHEKYKGKLLLRFDDTNPTKEKQEFQDAIVEDCALLGIKPDQVSYTSDWFDQLYQVCVQAIKDGLAYADDTIQEKMRDERMNGIASARRDSSVEDNLSRFEEMKKGNDEGLRWCIRAKMSVDDPNKAMRDPVIYRCNPQAHHRTGEKWKIYPTYDFCCPIVDALEGVTHALRTTEYNDRDAQYQWFITNLKLRKVHNWGFARLNFVKTVLSKRKLTKIVDAGIVSGWDDPRMPTVRGVRRRGAVIPALREFILKQGPSKNIVNQDWFAFWATNKKHIEPTAARYTAIDDAHRVPVTIIGAREGVVSEDKPKHAKYDLGTKKIVFSSSVLLEQADAQSFAQDEEITLMNWGNAIVRKITHSLNPLDIAKTGLSNRTVTGLELELHLQGDVKKTSKKVTWLSADQELVPIELVDYDYLITKDKLEPEDTLEDFLNPQTETRVKAMADCNVASLKEDDIVQFDRKGFFRIDKAFKHGEPVVAFQIPTGKSK</sequence>
<keyword evidence="13" id="KW-0964">Secreted</keyword>
<dbReference type="CDD" id="cd11889">
    <property type="entry name" value="SH3_Cyk3p-like"/>
    <property type="match status" value="1"/>
</dbReference>
<feature type="compositionally biased region" description="Low complexity" evidence="14">
    <location>
        <begin position="545"/>
        <end position="558"/>
    </location>
</feature>
<dbReference type="InterPro" id="IPR004526">
    <property type="entry name" value="Glu-tRNA-synth_arc/euk"/>
</dbReference>
<dbReference type="Gene3D" id="2.70.50.70">
    <property type="match status" value="1"/>
</dbReference>
<dbReference type="PROSITE" id="PS00178">
    <property type="entry name" value="AA_TRNA_LIGASE_I"/>
    <property type="match status" value="1"/>
</dbReference>
<evidence type="ECO:0000256" key="6">
    <source>
        <dbReference type="ARBA" id="ARBA00022598"/>
    </source>
</evidence>
<dbReference type="GO" id="GO:0017102">
    <property type="term" value="C:methionyl glutamyl tRNA synthetase complex"/>
    <property type="evidence" value="ECO:0007669"/>
    <property type="project" value="TreeGrafter"/>
</dbReference>
<dbReference type="EMBL" id="QGDH01000090">
    <property type="protein sequence ID" value="RAR08188.1"/>
    <property type="molecule type" value="Genomic_DNA"/>
</dbReference>
<feature type="region of interest" description="Disordered" evidence="14">
    <location>
        <begin position="932"/>
        <end position="1077"/>
    </location>
</feature>
<keyword evidence="6 17" id="KW-0436">Ligase</keyword>
<dbReference type="SUPFAM" id="SSF50715">
    <property type="entry name" value="Ribosomal protein L25-like"/>
    <property type="match status" value="1"/>
</dbReference>
<dbReference type="Pfam" id="PF07653">
    <property type="entry name" value="SH3_2"/>
    <property type="match status" value="1"/>
</dbReference>
<feature type="region of interest" description="Disordered" evidence="14">
    <location>
        <begin position="378"/>
        <end position="405"/>
    </location>
</feature>
<dbReference type="SUPFAM" id="SSF52374">
    <property type="entry name" value="Nucleotidylyl transferase"/>
    <property type="match status" value="1"/>
</dbReference>
<dbReference type="InterPro" id="IPR050132">
    <property type="entry name" value="Gln/Glu-tRNA_Ligase"/>
</dbReference>
<dbReference type="Pfam" id="PF00749">
    <property type="entry name" value="tRNA-synt_1c"/>
    <property type="match status" value="1"/>
</dbReference>
<dbReference type="InterPro" id="IPR038765">
    <property type="entry name" value="Papain-like_cys_pep_sf"/>
</dbReference>
<dbReference type="InterPro" id="IPR014729">
    <property type="entry name" value="Rossmann-like_a/b/a_fold"/>
</dbReference>
<dbReference type="GO" id="GO:0030245">
    <property type="term" value="P:cellulose catabolic process"/>
    <property type="evidence" value="ECO:0007669"/>
    <property type="project" value="UniProtKB-UniRule"/>
</dbReference>
<evidence type="ECO:0000259" key="16">
    <source>
        <dbReference type="PROSITE" id="PS50002"/>
    </source>
</evidence>
<evidence type="ECO:0000256" key="8">
    <source>
        <dbReference type="ARBA" id="ARBA00022840"/>
    </source>
</evidence>
<dbReference type="Gene3D" id="3.90.800.10">
    <property type="entry name" value="Glutamyl-tRNA Synthetase, Domain 3"/>
    <property type="match status" value="1"/>
</dbReference>
<dbReference type="GO" id="GO:0005524">
    <property type="term" value="F:ATP binding"/>
    <property type="evidence" value="ECO:0007669"/>
    <property type="project" value="UniProtKB-KW"/>
</dbReference>
<dbReference type="Proteomes" id="UP000249619">
    <property type="component" value="Unassembled WGS sequence"/>
</dbReference>
<evidence type="ECO:0000256" key="14">
    <source>
        <dbReference type="SAM" id="MobiDB-lite"/>
    </source>
</evidence>
<dbReference type="GO" id="GO:0006424">
    <property type="term" value="P:glutamyl-tRNA aminoacylation"/>
    <property type="evidence" value="ECO:0007669"/>
    <property type="project" value="InterPro"/>
</dbReference>
<protein>
    <recommendedName>
        <fullName evidence="13">AA9 family lytic polysaccharide monooxygenase</fullName>
        <ecNumber evidence="13">1.14.99.56</ecNumber>
    </recommendedName>
    <alternativeName>
        <fullName evidence="13">Endo-beta-1,4-glucanase</fullName>
    </alternativeName>
    <alternativeName>
        <fullName evidence="13">Glycosyl hydrolase 61 family protein</fullName>
    </alternativeName>
</protein>
<dbReference type="InterPro" id="IPR035553">
    <property type="entry name" value="Cyk3_SH3"/>
</dbReference>
<evidence type="ECO:0000256" key="11">
    <source>
        <dbReference type="ARBA" id="ARBA00048351"/>
    </source>
</evidence>
<feature type="region of interest" description="Disordered" evidence="14">
    <location>
        <begin position="1724"/>
        <end position="1750"/>
    </location>
</feature>
<dbReference type="CDD" id="cd21175">
    <property type="entry name" value="LPMO_AA9"/>
    <property type="match status" value="1"/>
</dbReference>
<dbReference type="InterPro" id="IPR020058">
    <property type="entry name" value="Glu/Gln-tRNA-synth_Ib_cat-dom"/>
</dbReference>
<evidence type="ECO:0000256" key="5">
    <source>
        <dbReference type="ARBA" id="ARBA00022553"/>
    </source>
</evidence>
<dbReference type="Gene3D" id="1.20.1050.10">
    <property type="match status" value="1"/>
</dbReference>
<feature type="compositionally biased region" description="Low complexity" evidence="14">
    <location>
        <begin position="568"/>
        <end position="577"/>
    </location>
</feature>
<feature type="compositionally biased region" description="Acidic residues" evidence="14">
    <location>
        <begin position="787"/>
        <end position="797"/>
    </location>
</feature>
<evidence type="ECO:0000256" key="9">
    <source>
        <dbReference type="ARBA" id="ARBA00022917"/>
    </source>
</evidence>
<dbReference type="Gene3D" id="3.40.50.620">
    <property type="entry name" value="HUPs"/>
    <property type="match status" value="1"/>
</dbReference>
<dbReference type="FunFam" id="3.10.620.30:FF:000005">
    <property type="entry name" value="SH3 domain protein (Cyk3), putative"/>
    <property type="match status" value="1"/>
</dbReference>
<keyword evidence="15" id="KW-0732">Signal</keyword>
<evidence type="ECO:0000256" key="12">
    <source>
        <dbReference type="PROSITE-ProRule" id="PRU00192"/>
    </source>
</evidence>
<dbReference type="SMART" id="SM00326">
    <property type="entry name" value="SH3"/>
    <property type="match status" value="1"/>
</dbReference>
<dbReference type="InterPro" id="IPR011035">
    <property type="entry name" value="Ribosomal_bL25/Gln-tRNA_synth"/>
</dbReference>
<keyword evidence="13" id="KW-1015">Disulfide bond</keyword>
<comment type="subcellular location">
    <subcellularLocation>
        <location evidence="1">Cytoplasm</location>
    </subcellularLocation>
    <subcellularLocation>
        <location evidence="13">Secreted</location>
    </subcellularLocation>
</comment>
<dbReference type="GO" id="GO:0005829">
    <property type="term" value="C:cytosol"/>
    <property type="evidence" value="ECO:0007669"/>
    <property type="project" value="TreeGrafter"/>
</dbReference>
<comment type="catalytic activity">
    <reaction evidence="11">
        <text>tRNA(Glu) + L-glutamate + ATP = L-glutamyl-tRNA(Glu) + AMP + diphosphate</text>
        <dbReference type="Rhea" id="RHEA:23540"/>
        <dbReference type="Rhea" id="RHEA-COMP:9663"/>
        <dbReference type="Rhea" id="RHEA-COMP:9680"/>
        <dbReference type="ChEBI" id="CHEBI:29985"/>
        <dbReference type="ChEBI" id="CHEBI:30616"/>
        <dbReference type="ChEBI" id="CHEBI:33019"/>
        <dbReference type="ChEBI" id="CHEBI:78442"/>
        <dbReference type="ChEBI" id="CHEBI:78520"/>
        <dbReference type="ChEBI" id="CHEBI:456215"/>
        <dbReference type="EC" id="6.1.1.17"/>
    </reaction>
</comment>
<dbReference type="SMART" id="SM00460">
    <property type="entry name" value="TGc"/>
    <property type="match status" value="1"/>
</dbReference>
<keyword evidence="13" id="KW-0119">Carbohydrate metabolism</keyword>
<dbReference type="HAMAP" id="MF_02076">
    <property type="entry name" value="Glu_tRNA_synth_type2"/>
    <property type="match status" value="1"/>
</dbReference>
<feature type="compositionally biased region" description="Polar residues" evidence="14">
    <location>
        <begin position="1540"/>
        <end position="1555"/>
    </location>
</feature>
<dbReference type="SUPFAM" id="SSF50044">
    <property type="entry name" value="SH3-domain"/>
    <property type="match status" value="1"/>
</dbReference>
<dbReference type="GO" id="GO:0004818">
    <property type="term" value="F:glutamate-tRNA ligase activity"/>
    <property type="evidence" value="ECO:0007669"/>
    <property type="project" value="UniProtKB-EC"/>
</dbReference>
<dbReference type="Pfam" id="PF01841">
    <property type="entry name" value="Transglut_core"/>
    <property type="match status" value="1"/>
</dbReference>
<dbReference type="InterPro" id="IPR036028">
    <property type="entry name" value="SH3-like_dom_sf"/>
</dbReference>
<keyword evidence="13" id="KW-0136">Cellulose degradation</keyword>
<feature type="compositionally biased region" description="Low complexity" evidence="14">
    <location>
        <begin position="1556"/>
        <end position="1568"/>
    </location>
</feature>
<dbReference type="Gene3D" id="2.40.240.10">
    <property type="entry name" value="Ribosomal Protein L25, Chain P"/>
    <property type="match status" value="1"/>
</dbReference>
<dbReference type="NCBIfam" id="TIGR00463">
    <property type="entry name" value="gltX_arch"/>
    <property type="match status" value="1"/>
</dbReference>
<dbReference type="InterPro" id="IPR000924">
    <property type="entry name" value="Glu/Gln-tRNA-synth"/>
</dbReference>
<keyword evidence="3 12" id="KW-0728">SH3 domain</keyword>
<dbReference type="Pfam" id="PF24584">
    <property type="entry name" value="Ig_CYK3_C"/>
    <property type="match status" value="2"/>
</dbReference>
<feature type="region of interest" description="Disordered" evidence="14">
    <location>
        <begin position="432"/>
        <end position="802"/>
    </location>
</feature>
<feature type="compositionally biased region" description="Polar residues" evidence="14">
    <location>
        <begin position="385"/>
        <end position="394"/>
    </location>
</feature>
<dbReference type="Pfam" id="PF20974">
    <property type="entry name" value="tRNA-synt_1c_C2"/>
    <property type="match status" value="1"/>
</dbReference>
<feature type="compositionally biased region" description="Low complexity" evidence="14">
    <location>
        <begin position="881"/>
        <end position="905"/>
    </location>
</feature>
<evidence type="ECO:0000256" key="13">
    <source>
        <dbReference type="RuleBase" id="RU368122"/>
    </source>
</evidence>
<evidence type="ECO:0000256" key="2">
    <source>
        <dbReference type="ARBA" id="ARBA00008927"/>
    </source>
</evidence>
<comment type="catalytic activity">
    <reaction evidence="13">
        <text>[(1-&gt;4)-beta-D-glucosyl]n+m + reduced acceptor + O2 = 4-dehydro-beta-D-glucosyl-[(1-&gt;4)-beta-D-glucosyl]n-1 + [(1-&gt;4)-beta-D-glucosyl]m + acceptor + H2O.</text>
        <dbReference type="EC" id="1.14.99.56"/>
    </reaction>
</comment>
<dbReference type="InterPro" id="IPR002931">
    <property type="entry name" value="Transglutaminase-like"/>
</dbReference>
<dbReference type="Pfam" id="PF03950">
    <property type="entry name" value="tRNA-synt_1c_C"/>
    <property type="match status" value="1"/>
</dbReference>
<evidence type="ECO:0000256" key="10">
    <source>
        <dbReference type="ARBA" id="ARBA00023146"/>
    </source>
</evidence>
<keyword evidence="4" id="KW-0963">Cytoplasm</keyword>
<keyword evidence="5" id="KW-0597">Phosphoprotein</keyword>
<dbReference type="SUPFAM" id="SSF54001">
    <property type="entry name" value="Cysteine proteinases"/>
    <property type="match status" value="1"/>
</dbReference>
<keyword evidence="7" id="KW-0547">Nucleotide-binding</keyword>
<dbReference type="FunFam" id="1.10.1160.10:FF:000001">
    <property type="entry name" value="Glutamine--tRNA ligase"/>
    <property type="match status" value="1"/>
</dbReference>
<keyword evidence="18" id="KW-1185">Reference proteome</keyword>